<organism evidence="2 3">
    <name type="scientific">Chlamydia pecorum (strain ATCC VR-628 / DSM 29919 / E58)</name>
    <name type="common">Chlamydophila pecorum</name>
    <dbReference type="NCBI Taxonomy" id="331635"/>
    <lineage>
        <taxon>Bacteria</taxon>
        <taxon>Pseudomonadati</taxon>
        <taxon>Chlamydiota</taxon>
        <taxon>Chlamydiia</taxon>
        <taxon>Chlamydiales</taxon>
        <taxon>Chlamydiaceae</taxon>
        <taxon>Chlamydia/Chlamydophila group</taxon>
        <taxon>Chlamydia</taxon>
    </lineage>
</organism>
<evidence type="ECO:0000256" key="1">
    <source>
        <dbReference type="SAM" id="MobiDB-lite"/>
    </source>
</evidence>
<sequence>MGAPISGDDHDLKPISDHLHEASSEEGDPELDDRISESATQAIETIVDSGIPETTPSESTQSDLLNRVEYEPREGFITAILVRIQRSVTGILRNLFSGKSHRRSRNVDKTLNTLLEETNLPELAEDPEHFNDLRNALIACRSFFSRVYLRLFSFLRREHPSSPIDLCGTDPLSPEATVAFSFLLRCACKWVAEILVKEGLPLEKEEEERTYNALSFDSIGSMESISLGLSELLYSHVRTDGLASIRGVTKIVCFPPFGGMQSFSAIENLSQYDGTRNYSQVMAWAIRLDELAKRGTNETLLIKDLLYMVRQDRSRELGEFIQMWLGEYAAEVNYDIVSAILETNLPVLEEDFRTNPEGYQKKLNYVICKLLCDEQLSIIEPKD</sequence>
<dbReference type="Proteomes" id="UP000008305">
    <property type="component" value="Chromosome"/>
</dbReference>
<dbReference type="AlphaFoldDB" id="A0AA34WHY0"/>
<evidence type="ECO:0000313" key="2">
    <source>
        <dbReference type="EMBL" id="AEB41370.1"/>
    </source>
</evidence>
<dbReference type="KEGG" id="cpm:G5S_0370"/>
<protein>
    <submittedName>
        <fullName evidence="2">Uncharacterized protein</fullName>
    </submittedName>
</protein>
<keyword evidence="3" id="KW-1185">Reference proteome</keyword>
<accession>A0AA34WHY0</accession>
<reference evidence="2 3" key="1">
    <citation type="journal article" date="2011" name="J. Bacteriol.">
        <title>Genome sequence of the obligate intracellular animal pathogen Chlamydia pecorum E58.</title>
        <authorList>
            <person name="Mojica S."/>
            <person name="Huot Creasy H."/>
            <person name="Daugherty S."/>
            <person name="Read T.D."/>
            <person name="Kim T."/>
            <person name="Kaltenboeck B."/>
            <person name="Bavoil P."/>
            <person name="Myers G.S."/>
        </authorList>
    </citation>
    <scope>NUCLEOTIDE SEQUENCE [LARGE SCALE GENOMIC DNA]</scope>
    <source>
        <strain evidence="2 3">E58</strain>
    </source>
</reference>
<gene>
    <name evidence="2" type="ordered locus">G5S_0370</name>
</gene>
<dbReference type="RefSeq" id="WP_013712448.1">
    <property type="nucleotide sequence ID" value="NC_015408.1"/>
</dbReference>
<name>A0AA34WHY0_CHLPE</name>
<dbReference type="EMBL" id="CP002608">
    <property type="protein sequence ID" value="AEB41370.1"/>
    <property type="molecule type" value="Genomic_DNA"/>
</dbReference>
<feature type="region of interest" description="Disordered" evidence="1">
    <location>
        <begin position="1"/>
        <end position="38"/>
    </location>
</feature>
<proteinExistence type="predicted"/>
<evidence type="ECO:0000313" key="3">
    <source>
        <dbReference type="Proteomes" id="UP000008305"/>
    </source>
</evidence>
<feature type="compositionally biased region" description="Basic and acidic residues" evidence="1">
    <location>
        <begin position="7"/>
        <end position="23"/>
    </location>
</feature>